<dbReference type="GO" id="GO:0005096">
    <property type="term" value="F:GTPase activator activity"/>
    <property type="evidence" value="ECO:0007669"/>
    <property type="project" value="UniProtKB-KW"/>
</dbReference>
<dbReference type="InterPro" id="IPR001936">
    <property type="entry name" value="RasGAP_dom"/>
</dbReference>
<dbReference type="InterPro" id="IPR000008">
    <property type="entry name" value="C2_dom"/>
</dbReference>
<dbReference type="SMART" id="SM00323">
    <property type="entry name" value="RasGAP"/>
    <property type="match status" value="1"/>
</dbReference>
<keyword evidence="3" id="KW-0175">Coiled coil</keyword>
<feature type="compositionally biased region" description="Basic and acidic residues" evidence="4">
    <location>
        <begin position="677"/>
        <end position="693"/>
    </location>
</feature>
<dbReference type="Gene3D" id="2.30.29.30">
    <property type="entry name" value="Pleckstrin-homology domain (PH domain)/Phosphotyrosine-binding domain (PTB)"/>
    <property type="match status" value="1"/>
</dbReference>
<dbReference type="InterPro" id="IPR001849">
    <property type="entry name" value="PH_domain"/>
</dbReference>
<accession>A0A9W9ZNK5</accession>
<dbReference type="InterPro" id="IPR008936">
    <property type="entry name" value="Rho_GTPase_activation_prot"/>
</dbReference>
<dbReference type="PROSITE" id="PS50004">
    <property type="entry name" value="C2"/>
    <property type="match status" value="1"/>
</dbReference>
<dbReference type="OrthoDB" id="5572587at2759"/>
<dbReference type="PANTHER" id="PTHR10194:SF60">
    <property type="entry name" value="RAS GTPASE-ACTIVATING PROTEIN RASKOL"/>
    <property type="match status" value="1"/>
</dbReference>
<dbReference type="PANTHER" id="PTHR10194">
    <property type="entry name" value="RAS GTPASE-ACTIVATING PROTEINS"/>
    <property type="match status" value="1"/>
</dbReference>
<dbReference type="CDD" id="cd04013">
    <property type="entry name" value="C2_SynGAP_like"/>
    <property type="match status" value="1"/>
</dbReference>
<dbReference type="Pfam" id="PF00616">
    <property type="entry name" value="RasGAP"/>
    <property type="match status" value="2"/>
</dbReference>
<dbReference type="SMART" id="SM00239">
    <property type="entry name" value="C2"/>
    <property type="match status" value="1"/>
</dbReference>
<dbReference type="InterPro" id="IPR023152">
    <property type="entry name" value="RasGAP_CS"/>
</dbReference>
<keyword evidence="2" id="KW-0597">Phosphoprotein</keyword>
<feature type="region of interest" description="Disordered" evidence="4">
    <location>
        <begin position="630"/>
        <end position="712"/>
    </location>
</feature>
<evidence type="ECO:0000313" key="9">
    <source>
        <dbReference type="Proteomes" id="UP001163046"/>
    </source>
</evidence>
<feature type="domain" description="PH" evidence="5">
    <location>
        <begin position="1"/>
        <end position="114"/>
    </location>
</feature>
<dbReference type="PROSITE" id="PS00509">
    <property type="entry name" value="RAS_GTPASE_ACTIV_1"/>
    <property type="match status" value="1"/>
</dbReference>
<dbReference type="EMBL" id="MU825902">
    <property type="protein sequence ID" value="KAJ7383274.1"/>
    <property type="molecule type" value="Genomic_DNA"/>
</dbReference>
<dbReference type="InterPro" id="IPR039360">
    <property type="entry name" value="Ras_GTPase"/>
</dbReference>
<dbReference type="PROSITE" id="PS50003">
    <property type="entry name" value="PH_DOMAIN"/>
    <property type="match status" value="1"/>
</dbReference>
<proteinExistence type="predicted"/>
<feature type="compositionally biased region" description="Low complexity" evidence="4">
    <location>
        <begin position="800"/>
        <end position="812"/>
    </location>
</feature>
<feature type="coiled-coil region" evidence="3">
    <location>
        <begin position="900"/>
        <end position="1016"/>
    </location>
</feature>
<evidence type="ECO:0000256" key="4">
    <source>
        <dbReference type="SAM" id="MobiDB-lite"/>
    </source>
</evidence>
<dbReference type="Pfam" id="PF25321">
    <property type="entry name" value="PH_RASGAP"/>
    <property type="match status" value="1"/>
</dbReference>
<feature type="compositionally biased region" description="Polar residues" evidence="4">
    <location>
        <begin position="587"/>
        <end position="610"/>
    </location>
</feature>
<sequence length="1037" mass="116830">MNDSSCAQNMQMSGIYASEATQTVRAITRGFSALSPPPIPRWRSHEALDSKMKTTSDSVDLSISGHVTVRPIHPSILSRQHCFQVTTPHETKYFSCRSSQELEKWVVSIKKSIQPTRDVQYRTDIGLTVWIVEAKGLTDKPKRRFYCELFFDKVIYAKTSSKTKSDILFWGENFAFNDLPEVKTVTVQIYKETDGKNKKEKRKPVGSVDVSVDSLEMGVEVEKWYPVTMESNKTNGGESSSIRLRFKYQKVSILPVKCYSELSEYLMRNYMTVCKALEPVVSVKQKDEISRVLVRILQACGKATEFLSSIVMEEVKNLEDENLVFRGNSFATKAMDSYMKMIGESETLGEFVQSVYESEDDCEVDPSKKTSGNIDTNKENLKTFVEKAWSQIMCSACLFPSGSIFLRFLCPAILSPSLFHLVQEYPNERTSRALTLIAKVMQNLANFTRFGGKEEYMGFMNGFVEKEFVNMRRFLDDISSRSDTTENHYEGIIDSGRELALMFDILKDQTSKMNQDAVETLRPLQFILKSLQEIYHDSERKFALGNESLLAHRKWASSSDLVHGDQDKNNITLTPVSQIRIMKSPSKRTPSPSIDTSSSEPNLVYNGSSSLTTTPEQLMVSRFDKSILSPISDIEPPGSLPRKRVTHDDDLQSSLRRRSYRRAIASDDPANALPGAVERDRSASERHPMSKRSDSRRRSRSEGPLIISSVDGASPSEARVIYQGEQSNSTSSLRASDSANQKHLRAVAESRHRHGNDGSLPRRNNSSLITDRSRTSSPERTSPPRPSTPKPPSPLASVDSPRSSPRSSSSSSTKFLNPATGHVVRSPSRTSSSSSGSEESWHSVASSVEGGRRRVRKMPRTPSPEPDRRLGSGTPWERMAPKVEPEDFLNGYDVQSPKTSTEYEKELVDLREELLETKRTLASTHEQLILQESSTHKLVASFKERLAESENSLQQLRLEKDNEMKELLDRLVSVESELRKEQNEMQEVIQAKQVIIEAQERRIKSVDSNNAKLIATLNQVRGARINSKVLNYPSSDL</sequence>
<feature type="region of interest" description="Disordered" evidence="4">
    <location>
        <begin position="574"/>
        <end position="610"/>
    </location>
</feature>
<name>A0A9W9ZNK5_9CNID</name>
<feature type="compositionally biased region" description="Low complexity" evidence="4">
    <location>
        <begin position="826"/>
        <end position="847"/>
    </location>
</feature>
<dbReference type="InterPro" id="IPR035892">
    <property type="entry name" value="C2_domain_sf"/>
</dbReference>
<evidence type="ECO:0000313" key="8">
    <source>
        <dbReference type="EMBL" id="KAJ7383274.1"/>
    </source>
</evidence>
<dbReference type="InterPro" id="IPR057606">
    <property type="entry name" value="SynGAP1-like_PH"/>
</dbReference>
<dbReference type="Gene3D" id="1.10.506.10">
    <property type="entry name" value="GTPase Activation - p120gap, domain 1"/>
    <property type="match status" value="2"/>
</dbReference>
<dbReference type="SUPFAM" id="SSF49562">
    <property type="entry name" value="C2 domain (Calcium/lipid-binding domain, CaLB)"/>
    <property type="match status" value="1"/>
</dbReference>
<feature type="domain" description="Ras-GAP" evidence="7">
    <location>
        <begin position="285"/>
        <end position="446"/>
    </location>
</feature>
<evidence type="ECO:0000256" key="3">
    <source>
        <dbReference type="SAM" id="Coils"/>
    </source>
</evidence>
<feature type="region of interest" description="Disordered" evidence="4">
    <location>
        <begin position="725"/>
        <end position="900"/>
    </location>
</feature>
<reference evidence="8" key="1">
    <citation type="submission" date="2023-01" db="EMBL/GenBank/DDBJ databases">
        <title>Genome assembly of the deep-sea coral Lophelia pertusa.</title>
        <authorList>
            <person name="Herrera S."/>
            <person name="Cordes E."/>
        </authorList>
    </citation>
    <scope>NUCLEOTIDE SEQUENCE</scope>
    <source>
        <strain evidence="8">USNM1676648</strain>
        <tissue evidence="8">Polyp</tissue>
    </source>
</reference>
<dbReference type="SUPFAM" id="SSF50729">
    <property type="entry name" value="PH domain-like"/>
    <property type="match status" value="1"/>
</dbReference>
<comment type="caution">
    <text evidence="8">The sequence shown here is derived from an EMBL/GenBank/DDBJ whole genome shotgun (WGS) entry which is preliminary data.</text>
</comment>
<dbReference type="InterPro" id="IPR011993">
    <property type="entry name" value="PH-like_dom_sf"/>
</dbReference>
<dbReference type="Proteomes" id="UP001163046">
    <property type="component" value="Unassembled WGS sequence"/>
</dbReference>
<dbReference type="AlphaFoldDB" id="A0A9W9ZNK5"/>
<dbReference type="CDD" id="cd05136">
    <property type="entry name" value="RasGAP_DAB2IP"/>
    <property type="match status" value="1"/>
</dbReference>
<dbReference type="Pfam" id="PF12004">
    <property type="entry name" value="DAB2P_C"/>
    <property type="match status" value="1"/>
</dbReference>
<dbReference type="PROSITE" id="PS50018">
    <property type="entry name" value="RAS_GTPASE_ACTIV_2"/>
    <property type="match status" value="1"/>
</dbReference>
<organism evidence="8 9">
    <name type="scientific">Desmophyllum pertusum</name>
    <dbReference type="NCBI Taxonomy" id="174260"/>
    <lineage>
        <taxon>Eukaryota</taxon>
        <taxon>Metazoa</taxon>
        <taxon>Cnidaria</taxon>
        <taxon>Anthozoa</taxon>
        <taxon>Hexacorallia</taxon>
        <taxon>Scleractinia</taxon>
        <taxon>Caryophylliina</taxon>
        <taxon>Caryophylliidae</taxon>
        <taxon>Desmophyllum</taxon>
    </lineage>
</organism>
<dbReference type="SUPFAM" id="SSF48350">
    <property type="entry name" value="GTPase activation domain, GAP"/>
    <property type="match status" value="1"/>
</dbReference>
<evidence type="ECO:0000259" key="7">
    <source>
        <dbReference type="PROSITE" id="PS50018"/>
    </source>
</evidence>
<protein>
    <submittedName>
        <fullName evidence="8">Disabled 2-interacting protein</fullName>
    </submittedName>
</protein>
<evidence type="ECO:0000259" key="6">
    <source>
        <dbReference type="PROSITE" id="PS50004"/>
    </source>
</evidence>
<dbReference type="Pfam" id="PF00168">
    <property type="entry name" value="C2"/>
    <property type="match status" value="1"/>
</dbReference>
<feature type="compositionally biased region" description="Polar residues" evidence="4">
    <location>
        <begin position="725"/>
        <end position="741"/>
    </location>
</feature>
<feature type="domain" description="C2" evidence="6">
    <location>
        <begin position="105"/>
        <end position="225"/>
    </location>
</feature>
<feature type="compositionally biased region" description="Pro residues" evidence="4">
    <location>
        <begin position="781"/>
        <end position="794"/>
    </location>
</feature>
<keyword evidence="9" id="KW-1185">Reference proteome</keyword>
<gene>
    <name evidence="8" type="primary">DAB2IP</name>
    <name evidence="8" type="ORF">OS493_029239</name>
</gene>
<dbReference type="InterPro" id="IPR021887">
    <property type="entry name" value="DAB2P_C"/>
</dbReference>
<keyword evidence="1" id="KW-0343">GTPase activation</keyword>
<evidence type="ECO:0000259" key="5">
    <source>
        <dbReference type="PROSITE" id="PS50003"/>
    </source>
</evidence>
<evidence type="ECO:0000256" key="2">
    <source>
        <dbReference type="ARBA" id="ARBA00022553"/>
    </source>
</evidence>
<evidence type="ECO:0000256" key="1">
    <source>
        <dbReference type="ARBA" id="ARBA00022468"/>
    </source>
</evidence>
<dbReference type="Gene3D" id="2.60.40.150">
    <property type="entry name" value="C2 domain"/>
    <property type="match status" value="1"/>
</dbReference>